<protein>
    <submittedName>
        <fullName evidence="2">Uncharacterized protein</fullName>
    </submittedName>
</protein>
<reference evidence="2 3" key="1">
    <citation type="submission" date="2012-06" db="EMBL/GenBank/DDBJ databases">
        <title>Complete sequence of Sulfurospirillum barnesii SES-3.</title>
        <authorList>
            <consortium name="US DOE Joint Genome Institute"/>
            <person name="Lucas S."/>
            <person name="Han J."/>
            <person name="Lapidus A."/>
            <person name="Cheng J.-F."/>
            <person name="Goodwin L."/>
            <person name="Pitluck S."/>
            <person name="Peters L."/>
            <person name="Ovchinnikova G."/>
            <person name="Lu M."/>
            <person name="Detter J.C."/>
            <person name="Han C."/>
            <person name="Tapia R."/>
            <person name="Land M."/>
            <person name="Hauser L."/>
            <person name="Kyrpides N."/>
            <person name="Ivanova N."/>
            <person name="Pagani I."/>
            <person name="Stolz J."/>
            <person name="Arkin A."/>
            <person name="Dehal P."/>
            <person name="Oremland R."/>
            <person name="Saltikov C."/>
            <person name="Basu P."/>
            <person name="Hollibaugh J."/>
            <person name="Newman D."/>
            <person name="Stolyar S."/>
            <person name="Hazen T."/>
            <person name="Woyke T."/>
        </authorList>
    </citation>
    <scope>NUCLEOTIDE SEQUENCE [LARGE SCALE GENOMIC DNA]</scope>
    <source>
        <strain evidence="3">ATCC 700032 / DSM 10660 / SES-3</strain>
    </source>
</reference>
<dbReference type="STRING" id="760154.Sulba_2323"/>
<dbReference type="HOGENOM" id="CLU_3012619_0_0_7"/>
<sequence>MGYVVRNGKVQQARRVSGLTPGQKKELFQQTPKQQEVITRLLAKRECTTAKQSKSA</sequence>
<dbReference type="PATRIC" id="fig|760154.4.peg.2322"/>
<dbReference type="AlphaFoldDB" id="I3Y069"/>
<keyword evidence="3" id="KW-1185">Reference proteome</keyword>
<proteinExistence type="predicted"/>
<feature type="region of interest" description="Disordered" evidence="1">
    <location>
        <begin position="1"/>
        <end position="31"/>
    </location>
</feature>
<organism evidence="2 3">
    <name type="scientific">Sulfurospirillum barnesii (strain ATCC 700032 / DSM 10660 / SES-3)</name>
    <dbReference type="NCBI Taxonomy" id="760154"/>
    <lineage>
        <taxon>Bacteria</taxon>
        <taxon>Pseudomonadati</taxon>
        <taxon>Campylobacterota</taxon>
        <taxon>Epsilonproteobacteria</taxon>
        <taxon>Campylobacterales</taxon>
        <taxon>Sulfurospirillaceae</taxon>
        <taxon>Sulfurospirillum</taxon>
    </lineage>
</organism>
<name>I3Y069_SULBS</name>
<dbReference type="KEGG" id="sba:Sulba_2323"/>
<dbReference type="EMBL" id="CP003333">
    <property type="protein sequence ID" value="AFL69593.1"/>
    <property type="molecule type" value="Genomic_DNA"/>
</dbReference>
<accession>I3Y069</accession>
<evidence type="ECO:0000313" key="2">
    <source>
        <dbReference type="EMBL" id="AFL69593.1"/>
    </source>
</evidence>
<dbReference type="Proteomes" id="UP000006176">
    <property type="component" value="Chromosome"/>
</dbReference>
<evidence type="ECO:0000313" key="3">
    <source>
        <dbReference type="Proteomes" id="UP000006176"/>
    </source>
</evidence>
<evidence type="ECO:0000256" key="1">
    <source>
        <dbReference type="SAM" id="MobiDB-lite"/>
    </source>
</evidence>
<dbReference type="RefSeq" id="WP_014770456.1">
    <property type="nucleotide sequence ID" value="NC_018002.1"/>
</dbReference>
<gene>
    <name evidence="2" type="ordered locus">Sulba_2323</name>
</gene>